<organism evidence="1 2">
    <name type="scientific">Sulfitobacter mediterraneus</name>
    <dbReference type="NCBI Taxonomy" id="83219"/>
    <lineage>
        <taxon>Bacteria</taxon>
        <taxon>Pseudomonadati</taxon>
        <taxon>Pseudomonadota</taxon>
        <taxon>Alphaproteobacteria</taxon>
        <taxon>Rhodobacterales</taxon>
        <taxon>Roseobacteraceae</taxon>
        <taxon>Sulfitobacter</taxon>
    </lineage>
</organism>
<evidence type="ECO:0000313" key="1">
    <source>
        <dbReference type="EMBL" id="KAJ01427.1"/>
    </source>
</evidence>
<dbReference type="Proteomes" id="UP000027337">
    <property type="component" value="Unassembled WGS sequence"/>
</dbReference>
<dbReference type="AlphaFoldDB" id="A0A061SKM8"/>
<gene>
    <name evidence="1" type="ORF">PM02_19455</name>
</gene>
<comment type="caution">
    <text evidence="1">The sequence shown here is derived from an EMBL/GenBank/DDBJ whole genome shotgun (WGS) entry which is preliminary data.</text>
</comment>
<protein>
    <submittedName>
        <fullName evidence="1">Uncharacterized protein</fullName>
    </submittedName>
</protein>
<reference evidence="1 2" key="1">
    <citation type="journal article" date="2014" name="Genome Announc.">
        <title>Draft Genome Sequences of Two Isolates of the Roseobacter Group, Sulfitobacter sp. Strains 3SOLIMAR09 and 1FIGIMAR09, from Harbors of Mallorca Island (Mediterranean Sea).</title>
        <authorList>
            <person name="Mas-Llado M."/>
            <person name="Pina-Villalonga J.M."/>
            <person name="Brunet-Galmes I."/>
            <person name="Nogales B."/>
            <person name="Bosch R."/>
        </authorList>
    </citation>
    <scope>NUCLEOTIDE SEQUENCE [LARGE SCALE GENOMIC DNA]</scope>
    <source>
        <strain evidence="1 2">1FIGIMAR09</strain>
    </source>
</reference>
<sequence>MAQLMEWPVRALVGDELRYQKRPGNAMRTGGGNWRLLLIQSQGIIWLPERQHKVVRSEPIVSMTLSDSQYQPHT</sequence>
<dbReference type="EMBL" id="JEMU01000035">
    <property type="protein sequence ID" value="KAJ01427.1"/>
    <property type="molecule type" value="Genomic_DNA"/>
</dbReference>
<evidence type="ECO:0000313" key="2">
    <source>
        <dbReference type="Proteomes" id="UP000027337"/>
    </source>
</evidence>
<keyword evidence="2" id="KW-1185">Reference proteome</keyword>
<proteinExistence type="predicted"/>
<accession>A0A061SKM8</accession>
<name>A0A061SKM8_9RHOB</name>